<evidence type="ECO:0008006" key="3">
    <source>
        <dbReference type="Google" id="ProtNLM"/>
    </source>
</evidence>
<evidence type="ECO:0000313" key="2">
    <source>
        <dbReference type="Proteomes" id="UP000199759"/>
    </source>
</evidence>
<dbReference type="AlphaFoldDB" id="A0A1G9WE44"/>
<accession>A0A1G9WE44</accession>
<reference evidence="1 2" key="1">
    <citation type="submission" date="2016-10" db="EMBL/GenBank/DDBJ databases">
        <authorList>
            <person name="de Groot N.N."/>
        </authorList>
    </citation>
    <scope>NUCLEOTIDE SEQUENCE [LARGE SCALE GENOMIC DNA]</scope>
    <source>
        <strain evidence="1 2">DSM 16077</strain>
    </source>
</reference>
<organism evidence="1 2">
    <name type="scientific">Maricaulis salignorans</name>
    <dbReference type="NCBI Taxonomy" id="144026"/>
    <lineage>
        <taxon>Bacteria</taxon>
        <taxon>Pseudomonadati</taxon>
        <taxon>Pseudomonadota</taxon>
        <taxon>Alphaproteobacteria</taxon>
        <taxon>Maricaulales</taxon>
        <taxon>Maricaulaceae</taxon>
        <taxon>Maricaulis</taxon>
    </lineage>
</organism>
<proteinExistence type="predicted"/>
<dbReference type="CDD" id="cd15482">
    <property type="entry name" value="Sialidase_non-viral"/>
    <property type="match status" value="1"/>
</dbReference>
<dbReference type="RefSeq" id="WP_091771796.1">
    <property type="nucleotide sequence ID" value="NZ_FNHG01000024.1"/>
</dbReference>
<sequence length="352" mass="35988">MKQLGTATLAAGLIALSACQPVPRHTVTSIDWAMQESGVQSSLRGLAVVDSDIAWIGAPDGVVLRTVDGGTNWTRSRIEAAAGLDLRSAHGFDAHHALFFTAGSPARLFETRDGGTSFTLLYEDGSDAAFFDGLGFWDAMRGIAFSDPVDGIFHILLTDDGGRSWTTAANLPAPLDGEAGFAASDTGLALGEAGRVWIGTGGAARARILSSPDFGASWGVVNAPLASGQAGAGIFSIAAAGNTLVAVGGDYTRADARAGVAAYSLDGGHIWFEPETPPAGYRSAVASIPGLGGHFLAVGPNGSDLSRDGGRVWEGISEAGYNAVAFAPGTLTGWAVGTDGKIARLTIRRGLE</sequence>
<dbReference type="PANTHER" id="PTHR47199:SF2">
    <property type="entry name" value="PHOTOSYSTEM II STABILITY_ASSEMBLY FACTOR HCF136, CHLOROPLASTIC"/>
    <property type="match status" value="1"/>
</dbReference>
<gene>
    <name evidence="1" type="ORF">SAMN04488568_12419</name>
</gene>
<dbReference type="Proteomes" id="UP000199759">
    <property type="component" value="Unassembled WGS sequence"/>
</dbReference>
<dbReference type="SUPFAM" id="SSF110296">
    <property type="entry name" value="Oligoxyloglucan reducing end-specific cellobiohydrolase"/>
    <property type="match status" value="1"/>
</dbReference>
<dbReference type="EMBL" id="FNHG01000024">
    <property type="protein sequence ID" value="SDM82521.1"/>
    <property type="molecule type" value="Genomic_DNA"/>
</dbReference>
<evidence type="ECO:0000313" key="1">
    <source>
        <dbReference type="EMBL" id="SDM82521.1"/>
    </source>
</evidence>
<protein>
    <recommendedName>
        <fullName evidence="3">Photosynthesis system II assembly factor Ycf48/Hcf136-like domain-containing protein</fullName>
    </recommendedName>
</protein>
<dbReference type="PANTHER" id="PTHR47199">
    <property type="entry name" value="PHOTOSYSTEM II STABILITY/ASSEMBLY FACTOR HCF136, CHLOROPLASTIC"/>
    <property type="match status" value="1"/>
</dbReference>
<dbReference type="InterPro" id="IPR015943">
    <property type="entry name" value="WD40/YVTN_repeat-like_dom_sf"/>
</dbReference>
<keyword evidence="2" id="KW-1185">Reference proteome</keyword>
<dbReference type="PROSITE" id="PS51257">
    <property type="entry name" value="PROKAR_LIPOPROTEIN"/>
    <property type="match status" value="1"/>
</dbReference>
<name>A0A1G9WE44_9PROT</name>
<dbReference type="Gene3D" id="2.130.10.10">
    <property type="entry name" value="YVTN repeat-like/Quinoprotein amine dehydrogenase"/>
    <property type="match status" value="2"/>
</dbReference>
<dbReference type="STRING" id="144026.SAMN04488568_12419"/>